<sequence>TQVTTKENFCYVVDNPADWTYAFNLPVLIVTYGQNAVKQPYPFPVEIPYYADKETFWIAPFCWYCQQDNGQFEPYNDIMNELLEKIYEHWKLHDGPS</sequence>
<feature type="non-terminal residue" evidence="1">
    <location>
        <position position="97"/>
    </location>
</feature>
<dbReference type="EMBL" id="CAJOBR010054479">
    <property type="protein sequence ID" value="CAF5058481.1"/>
    <property type="molecule type" value="Genomic_DNA"/>
</dbReference>
<evidence type="ECO:0000313" key="2">
    <source>
        <dbReference type="Proteomes" id="UP000663848"/>
    </source>
</evidence>
<reference evidence="1" key="1">
    <citation type="submission" date="2021-02" db="EMBL/GenBank/DDBJ databases">
        <authorList>
            <person name="Nowell W R."/>
        </authorList>
    </citation>
    <scope>NUCLEOTIDE SEQUENCE</scope>
</reference>
<dbReference type="AlphaFoldDB" id="A0A822D458"/>
<name>A0A822D458_9BILA</name>
<feature type="non-terminal residue" evidence="1">
    <location>
        <position position="1"/>
    </location>
</feature>
<comment type="caution">
    <text evidence="1">The sequence shown here is derived from an EMBL/GenBank/DDBJ whole genome shotgun (WGS) entry which is preliminary data.</text>
</comment>
<proteinExistence type="predicted"/>
<organism evidence="1 2">
    <name type="scientific">Rotaria socialis</name>
    <dbReference type="NCBI Taxonomy" id="392032"/>
    <lineage>
        <taxon>Eukaryota</taxon>
        <taxon>Metazoa</taxon>
        <taxon>Spiralia</taxon>
        <taxon>Gnathifera</taxon>
        <taxon>Rotifera</taxon>
        <taxon>Eurotatoria</taxon>
        <taxon>Bdelloidea</taxon>
        <taxon>Philodinida</taxon>
        <taxon>Philodinidae</taxon>
        <taxon>Rotaria</taxon>
    </lineage>
</organism>
<protein>
    <submittedName>
        <fullName evidence="1">Uncharacterized protein</fullName>
    </submittedName>
</protein>
<accession>A0A822D458</accession>
<dbReference type="Proteomes" id="UP000663848">
    <property type="component" value="Unassembled WGS sequence"/>
</dbReference>
<evidence type="ECO:0000313" key="1">
    <source>
        <dbReference type="EMBL" id="CAF5058481.1"/>
    </source>
</evidence>
<gene>
    <name evidence="1" type="ORF">QYT958_LOCUS42501</name>
</gene>